<dbReference type="EMBL" id="CP115450">
    <property type="protein sequence ID" value="WBP85082.1"/>
    <property type="molecule type" value="Genomic_DNA"/>
</dbReference>
<dbReference type="PANTHER" id="PTHR43284:SF1">
    <property type="entry name" value="ASPARAGINE SYNTHETASE"/>
    <property type="match status" value="1"/>
</dbReference>
<keyword evidence="10" id="KW-0436">Ligase</keyword>
<dbReference type="PIRSF" id="PIRSF001589">
    <property type="entry name" value="Asn_synthetase_glu-h"/>
    <property type="match status" value="1"/>
</dbReference>
<keyword evidence="4" id="KW-0547">Nucleotide-binding</keyword>
<evidence type="ECO:0000313" key="11">
    <source>
        <dbReference type="Proteomes" id="UP001212821"/>
    </source>
</evidence>
<name>A0ABY7PXA9_9ACTN</name>
<evidence type="ECO:0000256" key="1">
    <source>
        <dbReference type="ARBA" id="ARBA00005187"/>
    </source>
</evidence>
<dbReference type="Pfam" id="PF00733">
    <property type="entry name" value="Asn_synthase"/>
    <property type="match status" value="1"/>
</dbReference>
<evidence type="ECO:0000256" key="5">
    <source>
        <dbReference type="ARBA" id="ARBA00022840"/>
    </source>
</evidence>
<dbReference type="Gene3D" id="3.60.20.10">
    <property type="entry name" value="Glutamine Phosphoribosylpyrophosphate, subunit 1, domain 1"/>
    <property type="match status" value="1"/>
</dbReference>
<dbReference type="InterPro" id="IPR051786">
    <property type="entry name" value="ASN_synthetase/amidase"/>
</dbReference>
<dbReference type="PANTHER" id="PTHR43284">
    <property type="entry name" value="ASPARAGINE SYNTHETASE (GLUTAMINE-HYDROLYZING)"/>
    <property type="match status" value="1"/>
</dbReference>
<dbReference type="EC" id="6.3.5.4" evidence="3"/>
<dbReference type="Gene3D" id="3.40.50.620">
    <property type="entry name" value="HUPs"/>
    <property type="match status" value="1"/>
</dbReference>
<organism evidence="10 11">
    <name type="scientific">Kitasatospora cathayae</name>
    <dbReference type="NCBI Taxonomy" id="3004092"/>
    <lineage>
        <taxon>Bacteria</taxon>
        <taxon>Bacillati</taxon>
        <taxon>Actinomycetota</taxon>
        <taxon>Actinomycetes</taxon>
        <taxon>Kitasatosporales</taxon>
        <taxon>Streptomycetaceae</taxon>
        <taxon>Kitasatospora</taxon>
    </lineage>
</organism>
<comment type="similarity">
    <text evidence="2">Belongs to the asparagine synthetase family.</text>
</comment>
<accession>A0ABY7PXA9</accession>
<comment type="pathway">
    <text evidence="1">Amino-acid biosynthesis; L-asparagine biosynthesis; L-asparagine from L-aspartate (L-Gln route): step 1/1.</text>
</comment>
<evidence type="ECO:0000256" key="2">
    <source>
        <dbReference type="ARBA" id="ARBA00005752"/>
    </source>
</evidence>
<keyword evidence="11" id="KW-1185">Reference proteome</keyword>
<gene>
    <name evidence="10" type="primary">asnB</name>
    <name evidence="10" type="ORF">O1G21_03945</name>
</gene>
<dbReference type="CDD" id="cd01991">
    <property type="entry name" value="Asn_synthase_B_C"/>
    <property type="match status" value="1"/>
</dbReference>
<proteinExistence type="inferred from homology"/>
<reference evidence="11" key="1">
    <citation type="submission" date="2022-12" db="EMBL/GenBank/DDBJ databases">
        <authorList>
            <person name="Mo P."/>
        </authorList>
    </citation>
    <scope>NUCLEOTIDE SEQUENCE [LARGE SCALE GENOMIC DNA]</scope>
    <source>
        <strain evidence="11">HUAS 3-15</strain>
    </source>
</reference>
<evidence type="ECO:0000256" key="7">
    <source>
        <dbReference type="ARBA" id="ARBA00022962"/>
    </source>
</evidence>
<dbReference type="InterPro" id="IPR006426">
    <property type="entry name" value="Asn_synth_AEB"/>
</dbReference>
<evidence type="ECO:0000259" key="9">
    <source>
        <dbReference type="PROSITE" id="PS51278"/>
    </source>
</evidence>
<dbReference type="RefSeq" id="WP_270140782.1">
    <property type="nucleotide sequence ID" value="NZ_CP115450.1"/>
</dbReference>
<dbReference type="CDD" id="cd00712">
    <property type="entry name" value="AsnB"/>
    <property type="match status" value="1"/>
</dbReference>
<keyword evidence="5" id="KW-0067">ATP-binding</keyword>
<feature type="domain" description="Glutamine amidotransferase type-2" evidence="9">
    <location>
        <begin position="2"/>
        <end position="209"/>
    </location>
</feature>
<dbReference type="Proteomes" id="UP001212821">
    <property type="component" value="Chromosome"/>
</dbReference>
<dbReference type="InterPro" id="IPR014729">
    <property type="entry name" value="Rossmann-like_a/b/a_fold"/>
</dbReference>
<comment type="catalytic activity">
    <reaction evidence="8">
        <text>L-aspartate + L-glutamine + ATP + H2O = L-asparagine + L-glutamate + AMP + diphosphate + H(+)</text>
        <dbReference type="Rhea" id="RHEA:12228"/>
        <dbReference type="ChEBI" id="CHEBI:15377"/>
        <dbReference type="ChEBI" id="CHEBI:15378"/>
        <dbReference type="ChEBI" id="CHEBI:29985"/>
        <dbReference type="ChEBI" id="CHEBI:29991"/>
        <dbReference type="ChEBI" id="CHEBI:30616"/>
        <dbReference type="ChEBI" id="CHEBI:33019"/>
        <dbReference type="ChEBI" id="CHEBI:58048"/>
        <dbReference type="ChEBI" id="CHEBI:58359"/>
        <dbReference type="ChEBI" id="CHEBI:456215"/>
        <dbReference type="EC" id="6.3.5.4"/>
    </reaction>
</comment>
<dbReference type="InterPro" id="IPR001962">
    <property type="entry name" value="Asn_synthase"/>
</dbReference>
<dbReference type="GO" id="GO:0004066">
    <property type="term" value="F:asparagine synthase (glutamine-hydrolyzing) activity"/>
    <property type="evidence" value="ECO:0007669"/>
    <property type="project" value="UniProtKB-EC"/>
</dbReference>
<dbReference type="Pfam" id="PF13537">
    <property type="entry name" value="GATase_7"/>
    <property type="match status" value="1"/>
</dbReference>
<evidence type="ECO:0000256" key="4">
    <source>
        <dbReference type="ARBA" id="ARBA00022741"/>
    </source>
</evidence>
<dbReference type="InterPro" id="IPR029055">
    <property type="entry name" value="Ntn_hydrolases_N"/>
</dbReference>
<dbReference type="NCBIfam" id="TIGR01536">
    <property type="entry name" value="asn_synth_AEB"/>
    <property type="match status" value="1"/>
</dbReference>
<keyword evidence="6" id="KW-0028">Amino-acid biosynthesis</keyword>
<dbReference type="InterPro" id="IPR017932">
    <property type="entry name" value="GATase_2_dom"/>
</dbReference>
<evidence type="ECO:0000256" key="3">
    <source>
        <dbReference type="ARBA" id="ARBA00012737"/>
    </source>
</evidence>
<protein>
    <recommendedName>
        <fullName evidence="3">asparagine synthase (glutamine-hydrolyzing)</fullName>
        <ecNumber evidence="3">6.3.5.4</ecNumber>
    </recommendedName>
</protein>
<evidence type="ECO:0000256" key="6">
    <source>
        <dbReference type="ARBA" id="ARBA00022888"/>
    </source>
</evidence>
<dbReference type="SUPFAM" id="SSF56235">
    <property type="entry name" value="N-terminal nucleophile aminohydrolases (Ntn hydrolases)"/>
    <property type="match status" value="1"/>
</dbReference>
<sequence>MCRIFGRLGPAAVGEDLARVSDRQRHGGPDRRTVLSGGGWALGCNRLAVTDPEGGTQPYRLGREILVAFNGEIYNHDELRLRLLAHGYHVPDRCDGSVLPALYAEYGPGFVEQLDGMFAIAVLDLRAEPTLLLATDPLGMKPLYYHQDGGTLQFASELPALLAFPSVRGEVWGPGLDQYLRFRTPLGERTMYEHVRALPPAAVARFTVSGGLRIDRRPAPAATECPADEAAVGRRTLALLRQEVGRLARADVPVSVITSGGLDSGLVTALAREHLPELHAFTLVHRGDWPYDERRFAAEVARRSGAVHHEVELDPADLPELLPRTVAHLGQPNADPITVSTYLLFSAVRTAGFTVALTGDGADELFGGYDRIRTALDTPAGEPWTPAYLDQVAAVPQRMREWLYTTDYRALLADRADERGAELAGADRMAEIWRFETEQRMPAYHLRRVDHLSMASAVEVRLPYCQPSVRRFAQSLPEHFKVSHGRVKKPLYAAARGLLPEPVLRRPKQPFTLPVAAMLAPGQPVERFLRDVLNPDRLRRDGRLRADRVQALLDRQANVPDDTTARAVWALMIHQLWLNGSGRAAPAGP</sequence>
<dbReference type="PROSITE" id="PS51278">
    <property type="entry name" value="GATASE_TYPE_2"/>
    <property type="match status" value="1"/>
</dbReference>
<dbReference type="InterPro" id="IPR033738">
    <property type="entry name" value="AsnB_N"/>
</dbReference>
<dbReference type="SUPFAM" id="SSF52402">
    <property type="entry name" value="Adenine nucleotide alpha hydrolases-like"/>
    <property type="match status" value="1"/>
</dbReference>
<evidence type="ECO:0000256" key="8">
    <source>
        <dbReference type="ARBA" id="ARBA00048741"/>
    </source>
</evidence>
<keyword evidence="7" id="KW-0315">Glutamine amidotransferase</keyword>
<keyword evidence="6" id="KW-0061">Asparagine biosynthesis</keyword>
<evidence type="ECO:0000313" key="10">
    <source>
        <dbReference type="EMBL" id="WBP85082.1"/>
    </source>
</evidence>